<keyword evidence="1" id="KW-0460">Magnesium</keyword>
<dbReference type="InterPro" id="IPR051619">
    <property type="entry name" value="TypeII_TA_RNase_PINc/VapC"/>
</dbReference>
<dbReference type="CDD" id="cd09873">
    <property type="entry name" value="PIN_Pae0151-like"/>
    <property type="match status" value="1"/>
</dbReference>
<gene>
    <name evidence="3" type="ORF">OJF2_04390</name>
</gene>
<evidence type="ECO:0000313" key="4">
    <source>
        <dbReference type="Proteomes" id="UP000324233"/>
    </source>
</evidence>
<protein>
    <recommendedName>
        <fullName evidence="2">PIN domain-containing protein</fullName>
    </recommendedName>
</protein>
<name>A0A5B9VUM2_9BACT</name>
<proteinExistence type="predicted"/>
<dbReference type="SUPFAM" id="SSF88723">
    <property type="entry name" value="PIN domain-like"/>
    <property type="match status" value="1"/>
</dbReference>
<accession>A0A5B9VUM2</accession>
<dbReference type="AlphaFoldDB" id="A0A5B9VUM2"/>
<dbReference type="KEGG" id="agv:OJF2_04390"/>
<dbReference type="RefSeq" id="WP_148590811.1">
    <property type="nucleotide sequence ID" value="NZ_CP042997.1"/>
</dbReference>
<organism evidence="3 4">
    <name type="scientific">Aquisphaera giovannonii</name>
    <dbReference type="NCBI Taxonomy" id="406548"/>
    <lineage>
        <taxon>Bacteria</taxon>
        <taxon>Pseudomonadati</taxon>
        <taxon>Planctomycetota</taxon>
        <taxon>Planctomycetia</taxon>
        <taxon>Isosphaerales</taxon>
        <taxon>Isosphaeraceae</taxon>
        <taxon>Aquisphaera</taxon>
    </lineage>
</organism>
<dbReference type="Gene3D" id="3.40.50.1010">
    <property type="entry name" value="5'-nuclease"/>
    <property type="match status" value="1"/>
</dbReference>
<dbReference type="OrthoDB" id="459975at2"/>
<dbReference type="Pfam" id="PF01850">
    <property type="entry name" value="PIN"/>
    <property type="match status" value="1"/>
</dbReference>
<evidence type="ECO:0000313" key="3">
    <source>
        <dbReference type="EMBL" id="QEH31972.1"/>
    </source>
</evidence>
<dbReference type="InterPro" id="IPR044153">
    <property type="entry name" value="PIN_Pae0151-like"/>
</dbReference>
<reference evidence="3 4" key="1">
    <citation type="submission" date="2019-08" db="EMBL/GenBank/DDBJ databases">
        <title>Deep-cultivation of Planctomycetes and their phenomic and genomic characterization uncovers novel biology.</title>
        <authorList>
            <person name="Wiegand S."/>
            <person name="Jogler M."/>
            <person name="Boedeker C."/>
            <person name="Pinto D."/>
            <person name="Vollmers J."/>
            <person name="Rivas-Marin E."/>
            <person name="Kohn T."/>
            <person name="Peeters S.H."/>
            <person name="Heuer A."/>
            <person name="Rast P."/>
            <person name="Oberbeckmann S."/>
            <person name="Bunk B."/>
            <person name="Jeske O."/>
            <person name="Meyerdierks A."/>
            <person name="Storesund J.E."/>
            <person name="Kallscheuer N."/>
            <person name="Luecker S."/>
            <person name="Lage O.M."/>
            <person name="Pohl T."/>
            <person name="Merkel B.J."/>
            <person name="Hornburger P."/>
            <person name="Mueller R.-W."/>
            <person name="Bruemmer F."/>
            <person name="Labrenz M."/>
            <person name="Spormann A.M."/>
            <person name="Op den Camp H."/>
            <person name="Overmann J."/>
            <person name="Amann R."/>
            <person name="Jetten M.S.M."/>
            <person name="Mascher T."/>
            <person name="Medema M.H."/>
            <person name="Devos D.P."/>
            <person name="Kaster A.-K."/>
            <person name="Ovreas L."/>
            <person name="Rohde M."/>
            <person name="Galperin M.Y."/>
            <person name="Jogler C."/>
        </authorList>
    </citation>
    <scope>NUCLEOTIDE SEQUENCE [LARGE SCALE GENOMIC DNA]</scope>
    <source>
        <strain evidence="3 4">OJF2</strain>
    </source>
</reference>
<dbReference type="InterPro" id="IPR029060">
    <property type="entry name" value="PIN-like_dom_sf"/>
</dbReference>
<dbReference type="EMBL" id="CP042997">
    <property type="protein sequence ID" value="QEH31972.1"/>
    <property type="molecule type" value="Genomic_DNA"/>
</dbReference>
<dbReference type="Proteomes" id="UP000324233">
    <property type="component" value="Chromosome"/>
</dbReference>
<sequence length="155" mass="17153">MADRLVIDASVAAKWFLDDEQDVDLAEEILLRFLQGSLELRAPRVFRYEVCALLAKACGSKTASGNRRLSKDDGQQAVKQLFQLGIPLSDETEAAAAATLEKCISFSKTFKDMSYLHLAIELDCLFCTADGRIRDSVPPAFPTSRVLLLSDLRKP</sequence>
<feature type="domain" description="PIN" evidence="2">
    <location>
        <begin position="6"/>
        <end position="134"/>
    </location>
</feature>
<evidence type="ECO:0000256" key="1">
    <source>
        <dbReference type="ARBA" id="ARBA00022842"/>
    </source>
</evidence>
<dbReference type="InterPro" id="IPR002716">
    <property type="entry name" value="PIN_dom"/>
</dbReference>
<dbReference type="PANTHER" id="PTHR35901">
    <property type="entry name" value="RIBONUCLEASE VAPC3"/>
    <property type="match status" value="1"/>
</dbReference>
<keyword evidence="4" id="KW-1185">Reference proteome</keyword>
<evidence type="ECO:0000259" key="2">
    <source>
        <dbReference type="Pfam" id="PF01850"/>
    </source>
</evidence>
<dbReference type="PANTHER" id="PTHR35901:SF1">
    <property type="entry name" value="EXONUCLEASE VAPC9"/>
    <property type="match status" value="1"/>
</dbReference>